<feature type="transmembrane region" description="Helical" evidence="5">
    <location>
        <begin position="1581"/>
        <end position="1598"/>
    </location>
</feature>
<dbReference type="GeneID" id="80537773"/>
<keyword evidence="5" id="KW-0472">Membrane</keyword>
<dbReference type="RefSeq" id="YP_010799390.1">
    <property type="nucleotide sequence ID" value="NC_076646.1"/>
</dbReference>
<evidence type="ECO:0000313" key="7">
    <source>
        <dbReference type="EMBL" id="AZF86112.1"/>
    </source>
</evidence>
<feature type="transmembrane region" description="Helical" evidence="5">
    <location>
        <begin position="1681"/>
        <end position="1714"/>
    </location>
</feature>
<keyword evidence="1" id="KW-0696">RNA-directed RNA polymerase</keyword>
<dbReference type="SUPFAM" id="SSF52540">
    <property type="entry name" value="P-loop containing nucleoside triphosphate hydrolases"/>
    <property type="match status" value="1"/>
</dbReference>
<evidence type="ECO:0000313" key="8">
    <source>
        <dbReference type="Proteomes" id="UP000831241"/>
    </source>
</evidence>
<keyword evidence="3" id="KW-0548">Nucleotidyltransferase</keyword>
<reference evidence="7 8" key="1">
    <citation type="submission" date="2018-08" db="EMBL/GenBank/DDBJ databases">
        <authorList>
            <person name="Zhong J."/>
            <person name="Zhu J.Z."/>
        </authorList>
    </citation>
    <scope>NUCLEOTIDE SEQUENCE [LARGE SCALE GENOMIC DNA]</scope>
    <source>
        <strain evidence="7 8">BLH-1-2</strain>
    </source>
</reference>
<dbReference type="InterPro" id="IPR011545">
    <property type="entry name" value="DEAD/DEAH_box_helicase_dom"/>
</dbReference>
<dbReference type="InterPro" id="IPR027417">
    <property type="entry name" value="P-loop_NTPase"/>
</dbReference>
<feature type="domain" description="Helicase ATP-binding" evidence="6">
    <location>
        <begin position="3080"/>
        <end position="3220"/>
    </location>
</feature>
<dbReference type="EMBL" id="MH766502">
    <property type="protein sequence ID" value="AZF86112.1"/>
    <property type="molecule type" value="Genomic_RNA"/>
</dbReference>
<feature type="transmembrane region" description="Helical" evidence="5">
    <location>
        <begin position="1476"/>
        <end position="1496"/>
    </location>
</feature>
<protein>
    <submittedName>
        <fullName evidence="7">Polyprotein</fullName>
    </submittedName>
</protein>
<feature type="transmembrane region" description="Helical" evidence="5">
    <location>
        <begin position="1444"/>
        <end position="1469"/>
    </location>
</feature>
<dbReference type="SMART" id="SM00487">
    <property type="entry name" value="DEXDc"/>
    <property type="match status" value="1"/>
</dbReference>
<dbReference type="Gene3D" id="3.40.50.300">
    <property type="entry name" value="P-loop containing nucleotide triphosphate hydrolases"/>
    <property type="match status" value="1"/>
</dbReference>
<feature type="transmembrane region" description="Helical" evidence="5">
    <location>
        <begin position="2098"/>
        <end position="2118"/>
    </location>
</feature>
<evidence type="ECO:0000256" key="5">
    <source>
        <dbReference type="SAM" id="Phobius"/>
    </source>
</evidence>
<dbReference type="Pfam" id="PF00680">
    <property type="entry name" value="RdRP_1"/>
    <property type="match status" value="1"/>
</dbReference>
<dbReference type="InterPro" id="IPR001205">
    <property type="entry name" value="RNA-dir_pol_C"/>
</dbReference>
<dbReference type="PROSITE" id="PS51192">
    <property type="entry name" value="HELICASE_ATP_BIND_1"/>
    <property type="match status" value="1"/>
</dbReference>
<evidence type="ECO:0000256" key="4">
    <source>
        <dbReference type="ARBA" id="ARBA00022953"/>
    </source>
</evidence>
<accession>A0ABM7BU62</accession>
<feature type="transmembrane region" description="Helical" evidence="5">
    <location>
        <begin position="1542"/>
        <end position="1569"/>
    </location>
</feature>
<proteinExistence type="predicted"/>
<organism evidence="7 8">
    <name type="scientific">Sclerotium rolfsii hypovirus 7</name>
    <dbReference type="NCBI Taxonomy" id="2490817"/>
    <lineage>
        <taxon>Viruses</taxon>
        <taxon>Riboviria</taxon>
        <taxon>Orthornavirae</taxon>
        <taxon>Pisuviricota</taxon>
        <taxon>Duplopiviricetes</taxon>
        <taxon>Durnavirales</taxon>
        <taxon>Hypoviridae</taxon>
        <taxon>Gammahypovirus</taxon>
        <taxon>Gammahypovirus uredi</taxon>
    </lineage>
</organism>
<keyword evidence="5" id="KW-0812">Transmembrane</keyword>
<name>A0ABM7BU62_9VIRU</name>
<keyword evidence="2" id="KW-0808">Transferase</keyword>
<evidence type="ECO:0000256" key="3">
    <source>
        <dbReference type="ARBA" id="ARBA00022695"/>
    </source>
</evidence>
<dbReference type="Proteomes" id="UP000831241">
    <property type="component" value="Segment"/>
</dbReference>
<feature type="transmembrane region" description="Helical" evidence="5">
    <location>
        <begin position="1502"/>
        <end position="1521"/>
    </location>
</feature>
<dbReference type="SUPFAM" id="SSF53756">
    <property type="entry name" value="UDP-Glycosyltransferase/glycogen phosphorylase"/>
    <property type="match status" value="1"/>
</dbReference>
<evidence type="ECO:0000256" key="1">
    <source>
        <dbReference type="ARBA" id="ARBA00022484"/>
    </source>
</evidence>
<evidence type="ECO:0000256" key="2">
    <source>
        <dbReference type="ARBA" id="ARBA00022679"/>
    </source>
</evidence>
<dbReference type="InterPro" id="IPR014001">
    <property type="entry name" value="Helicase_ATP-bd"/>
</dbReference>
<evidence type="ECO:0000259" key="6">
    <source>
        <dbReference type="PROSITE" id="PS51192"/>
    </source>
</evidence>
<dbReference type="SUPFAM" id="SSF56672">
    <property type="entry name" value="DNA/RNA polymerases"/>
    <property type="match status" value="1"/>
</dbReference>
<sequence>MLFSITPCAGAHVFIDGSRDAALVVRLDGKEKKIGESSRPGFARVDKIFAIKFTAASQYKEVCDGTGPCRHHGRACPEFVAARRRAETARRVHAERLASALKNKMRLQQLRWELGRSQRVLFEKRRDELFEEYKDAPYAFREEAIWGTLAAIVGDAGVRVSQLWYLSAKERNKLQHALNGNIHAWFKSLSSFSRRDKNPAAPDRIAPRPVPPIPAASATALPAGDRFVAPKVEAHAFDNKSSHSSIAETFQSIVSRVSTVRHEGLTPEHHMPSVPLATLTDKQREYYQLYSRSAKEEVVPPRPFVRPGCCAPNPLREGNEYVIGHGAGYLVLLNDFKGTPLVCVWANVHKHCPTFPYDISFGAPFLATYPEHFHGHILDWRWNGIKGVACQLPAGMRILDYASWTFPSIKHNYRQASLGVTLKVRVAVCPKCDKLLPIHPDATQCEVCWYKENLPEDVTMPPRCVARWDRAPTATFGQKLILVARPVAKKRHHKRVLPSPPDVSPVLSIQDTLRSPHVSITDKMHSLLELVPDIADRATGQAFVSLADSTAKNVAEKFVGPTANKLLSAPVKHNKRLPYMSDEEIDALVALVSAAEALKRIPLARVQSDSLRTLLSACVDRVDDSTLFVDVIMALSPRQRKTAVKMANFPPGSRKALCEELFKLARSSADADIEVNPGPSIWSRRLAKFVGEHVVIPVGPGQHLRVKLEPSSDSPSWVPLGSAGPAYEKLPERWSPASPLRTEEFLKIVKKHSSKCKVPLCGKRTLSSNDPDGLFDDLGGWSRFFDVCFYLGQNFCGHQWGVKTVWDIGVDAYGEIPLTHALTWARALSGGRTRCVVPDHDEAAVMSYLRTLPRYGETPLSDMESELAHRLGYAQVQCPLCSPDDPYWCSNYERLVSPADEDDFEAIIPCLKVGFKIWRDVPDDMPCAVVDDLGEFQSDPVNLSFFRTIHITLDEDRRDTPGYFVCTPEEYQVAGLMARAAAVFTGRTHPVLYGNELRLQMVPPSVLSLPPGSYALMTPDGQSSVGTLAWPGYDYLWESGGLHLAVKGFGNVNMAGALMRSVIEGNTVFLDNVEAFNPWKVKAEMVAPPAARYTRNTFRVLSRPQTAIRTPGLGTAVGRLAYIALASSTVWTRSSFSTFVHMVSSSSFIGHEGQCVELSLDEAMLYKAPPRDSCACSGCLLAASFGPIAFCTAGSRGDLVPVLAIARQLAKLGLDTIVIDCLDGKGGEFLLAVQQGEVLSLGPKYAMAAIACRNLPFVTVGPPELGCTITWSLAPPPSAIRSFNFRLGPLLNPLLSWFAGVTQPVIRIASYDGGCHLPRSADGVTFLKRAPPSDRPRKHKYLAAMGSSGFPPPPGVPLVEPGDHYAQFLDAQEVVCHGGAGTVQTAAMAGCKVISIDNTLDRDYHDPANCQIGIGAEHHANKVLGLLLAIDFTPMLLANKIEGWSLWTALHFYVTGFLLADVMTLFALFRLVSASAVIVPGDWISTLVASLAHSILSGSAAGIIAVAINVWGTAIFARAGLTGPGIIMRILRFGRLTPYRPWLWLTFMVGGFYPTVIVAFIMMVVVPAIGVTRRAYDKPRSYLGFSGAAGLPFHAFLINKDKTRILEGSYLTSEPGAPYRLAAMPYRPEDQAWFMVPTLIEFDDIADYDQPSAQYGFLTHNCNTVLYNAVRTKGAFGAASLILYAFIGIASLIAIVGLGIALLVGLSSLILVSVSAITPSTFQATINEVVFKWRRAALIDRIRQDKTVLSSLLVFALVMTDSQSGLTPDEQVAYEAVTQFRLDLEARPKPMSLAETSALINQHLVLGPLFHGKWSALGVMFGMIPQDFGQDGRHAIVHPSPFVKRALVIRESFDKMVDSFALSKATPRQFDEWKQSADDEEYTEDLSFYSSAAFLYQQVEELYSDVSKGTYSTADEQATVTSIVEALLPNVPQLGELATVFEAYPIHGQGPLKDTWVADLGLDLFEDELPFYRWLFFVETDHPDHDGTALLGEAHTANLQPDDMDAIAVLMAYAKKAGGTSLEAITEAVLNSKDILHPRSRPVLLGSDKRLTAMVEGFVSATQPIRSSVQYLARGVYYARLWLHSDPVASAILKPFDAIFALIGFLAAMFINVALRLITFAIASLGGSKLLPVGTAKEVLTAIGVFLTAMDPRHRYKPKSAWALLWQRSRLLLTKGEALLFNLSNFSHEHSANYHDWAAKMIELLDSSGVDSSKLSLFPPTRAVFYPRRPVGIREYNDIVKVADVKFTEMANARRNMMQSLERGNPLAIDGAWLARPEDITASLLRYTVPRPSMSSHARTALTHAAEAIFEHHPELYRNPQPMDVKSVLLKSKWKYSAGLPFLPLIKKRETLRHSAWFNAIEVACNRIIESGKMPSVALHGFPKAQVNDMEKLLANPAKVRSVTAGDRITGTVFNTLLLERNKRVPPAHYGHINMLRRSEGGVKFLEEHLSTHPYVYSGDGRAFDSTAASEVSTVGSTELYRLGLAGGFTFNEKAATSLVRSYYEGLTTGIIVNLLNGDEIVKTGGGGTGSVATTPDNRDWVELVFLAAWGMVSNSDPKTFYDHFVLAHASDDVLFSVSEYGNSMMQQWVDCIRTEFGPDFTFALEKDVDNLIHLKRVSISDQDAKLYERLSMQVPEIGFRHDPNRLMFMRSAYRSDRARADKEVMAAHVAERSCGFQLLCAHSPTEYDIVTRDLADANLEYALLFFKGARANLHLDANGLAIDCTVEVTDFRPANHVKRLASRYGVGSNAAEWISKRQKAALRSLKQRRGSSYARVFETWVKPPPPTNESKAYRRWLSYRSAANAFNPLLDLLRLTANKIDFALSFVPSSLIKSTPEPIAPRFSRPFSTFDFIIEQYIYRREFIRTGETVSFERMGTLIRESPYAAATDISAFYSVLSYPGALDALHRSIKTNAHVYSPVYWPSNDALQMSVLVYMAWYTAIDIAINATKAVPLIGVFVLLAFSAYRWLDVIYSLQSLAFWLCTGSASLAISNSAPKDKYALQKVFAAILTAATPSAITWYVPGIFKAIGGLAGLIELQTFIPNLVQSVHATAVAELKAVPPEAFEHFHRVWDSTTPMIILDAPTGTGKSTSLPASILARFPRSQLVLLLPFNRLVSDYENVFSLGFSISRVLRETPRDVVFTERLVVMTPGQFNRRQHQFRSPSTIVILDEAHLWSTEAAAAADAAQKAGMPIIFCTGTPGHFLASPLFGELPILKAPRRVSFERKILPALPSFEQAVSEVVARGYLGSELLVYDPAISVLEAYVSQYEGLGVTCKLITSSKPDTRRPAAAFATGVIQVGANISPPPSVMIASVEHLVPVVNNSLHIRDTGVVQVPVHEITTAIVMSRAKMPAHEQHQLFSRVGREKDGLVIPLASKAPEQASSFMTISGILASGSYKDALSVYIGISELSSLPNLVGQLFLEDPHSPLGEHQKRVAHAFALLVLRLNTFSGLPGIYMLGQRTEDAQALVDDILAVTGFSSDVFSGHYINAAASFAANFDLLINGRRIRAGIPVIINAKLVILALV</sequence>
<dbReference type="InterPro" id="IPR043502">
    <property type="entry name" value="DNA/RNA_pol_sf"/>
</dbReference>
<keyword evidence="4" id="KW-0693">Viral RNA replication</keyword>
<keyword evidence="8" id="KW-1185">Reference proteome</keyword>
<keyword evidence="5" id="KW-1133">Transmembrane helix</keyword>
<dbReference type="Pfam" id="PF00270">
    <property type="entry name" value="DEAD"/>
    <property type="match status" value="1"/>
</dbReference>